<feature type="domain" description="HD/PDEase" evidence="2">
    <location>
        <begin position="492"/>
        <end position="649"/>
    </location>
</feature>
<feature type="transmembrane region" description="Helical" evidence="1">
    <location>
        <begin position="442"/>
        <end position="463"/>
    </location>
</feature>
<dbReference type="CDD" id="cd00077">
    <property type="entry name" value="HDc"/>
    <property type="match status" value="1"/>
</dbReference>
<dbReference type="OrthoDB" id="9806952at2"/>
<dbReference type="AlphaFoldDB" id="A0A4R2RRL0"/>
<dbReference type="SUPFAM" id="SSF81665">
    <property type="entry name" value="Calcium ATPase, transmembrane domain M"/>
    <property type="match status" value="1"/>
</dbReference>
<feature type="transmembrane region" description="Helical" evidence="1">
    <location>
        <begin position="29"/>
        <end position="48"/>
    </location>
</feature>
<keyword evidence="1" id="KW-0472">Membrane</keyword>
<evidence type="ECO:0000259" key="2">
    <source>
        <dbReference type="SMART" id="SM00471"/>
    </source>
</evidence>
<dbReference type="Pfam" id="PF07698">
    <property type="entry name" value="7TM-7TMR_HD"/>
    <property type="match status" value="1"/>
</dbReference>
<feature type="transmembrane region" description="Helical" evidence="1">
    <location>
        <begin position="304"/>
        <end position="325"/>
    </location>
</feature>
<keyword evidence="4" id="KW-1185">Reference proteome</keyword>
<dbReference type="PANTHER" id="PTHR36442:SF1">
    <property type="entry name" value="CYCLIC-DI-AMP PHOSPHODIESTERASE PGPH"/>
    <property type="match status" value="1"/>
</dbReference>
<accession>A0A4R2RRL0</accession>
<keyword evidence="1" id="KW-1133">Transmembrane helix</keyword>
<dbReference type="EMBL" id="SLXV01000035">
    <property type="protein sequence ID" value="TCP65107.1"/>
    <property type="molecule type" value="Genomic_DNA"/>
</dbReference>
<feature type="transmembrane region" description="Helical" evidence="1">
    <location>
        <begin position="337"/>
        <end position="364"/>
    </location>
</feature>
<gene>
    <name evidence="3" type="ORF">EDD57_13511</name>
</gene>
<dbReference type="NCBIfam" id="TIGR00277">
    <property type="entry name" value="HDIG"/>
    <property type="match status" value="1"/>
</dbReference>
<dbReference type="InterPro" id="IPR052722">
    <property type="entry name" value="PgpH_phosphodiesterase"/>
</dbReference>
<name>A0A4R2RRL0_9BACL</name>
<dbReference type="InterPro" id="IPR006675">
    <property type="entry name" value="HDIG_dom"/>
</dbReference>
<sequence length="714" mass="79714">MKGKEVEPSLWLERLRETEFWKTNKKVTILLYAIFGVAFYLLLIGNVLPMQYELKEGSISPNTITAPATIIDEVATEKAKERAKQGVSPVFTKDDKVTNDQIDQIERFFSEAKSTLSEKSLNETEKKNRIKEVMGGKEEKLSEEFFGKLVRTPVDDLTEIRVGTREIVAEIMGDGVKETELAEKTRAVDQKFSTLSPNSRYLVQRLAKFYIIPNEFSDAPKTKALQEAAMNNADLVKIEQGQNIVTKGQKITADQYEKLMKFKLLRSTNLWGSYIGLALLLIVVLIFFYLYIQRFHPSVAHDNFKIIMFFLVLTICMTGMKVIAIGQNLDEWSTLGYLSPVALGGMLVTLLLNVELGFLCIVYLSIVTSMFFSGEGHQLFDFRFGLVALMGGVVSAFALSGVKRRSSVLYAGIYGSIASVVTIMALFFIFPAEGWSTIWRSLSLGLAGGIFCSILTIGFLPGFESLFGILSPLRLLELSNPNHPLLKKLLYDAPGTYHHSVIVGNLAEAGAEAIGANGLLARVGAYYHDLGKTKRPQFFIENQIGKENPHDKISPNLSKTIIISHTRDGIEMLKKYRIPEPIQDIAAQHHGTTLIKYFYFRALEATDGMNVLEEDYRYPGPKPQFKEAAIVGIADCVEAAVRSVAKPTPSRIEGVIKKIIQQRLEDGQFDECDLTIKELDLIAQAMCATLQGIFHNRIEYPESPTLTGKGARQH</sequence>
<proteinExistence type="predicted"/>
<feature type="transmembrane region" description="Helical" evidence="1">
    <location>
        <begin position="409"/>
        <end position="430"/>
    </location>
</feature>
<evidence type="ECO:0000256" key="1">
    <source>
        <dbReference type="SAM" id="Phobius"/>
    </source>
</evidence>
<dbReference type="SUPFAM" id="SSF109604">
    <property type="entry name" value="HD-domain/PDEase-like"/>
    <property type="match status" value="1"/>
</dbReference>
<feature type="transmembrane region" description="Helical" evidence="1">
    <location>
        <begin position="384"/>
        <end position="402"/>
    </location>
</feature>
<dbReference type="RefSeq" id="WP_131849435.1">
    <property type="nucleotide sequence ID" value="NZ_SLXV01000035.1"/>
</dbReference>
<dbReference type="InterPro" id="IPR011621">
    <property type="entry name" value="Metal-dep_PHydrolase_7TM_intra"/>
</dbReference>
<dbReference type="Pfam" id="PF07697">
    <property type="entry name" value="7TMR-HDED"/>
    <property type="match status" value="1"/>
</dbReference>
<dbReference type="InterPro" id="IPR003607">
    <property type="entry name" value="HD/PDEase_dom"/>
</dbReference>
<dbReference type="InterPro" id="IPR023298">
    <property type="entry name" value="ATPase_P-typ_TM_dom_sf"/>
</dbReference>
<dbReference type="InterPro" id="IPR006674">
    <property type="entry name" value="HD_domain"/>
</dbReference>
<protein>
    <recommendedName>
        <fullName evidence="2">HD/PDEase domain-containing protein</fullName>
    </recommendedName>
</protein>
<dbReference type="PANTHER" id="PTHR36442">
    <property type="entry name" value="CYCLIC-DI-AMP PHOSPHODIESTERASE PGPH"/>
    <property type="match status" value="1"/>
</dbReference>
<dbReference type="Proteomes" id="UP000294746">
    <property type="component" value="Unassembled WGS sequence"/>
</dbReference>
<dbReference type="InterPro" id="IPR011624">
    <property type="entry name" value="Metal-dep_PHydrolase_7TM_extra"/>
</dbReference>
<dbReference type="SMART" id="SM00471">
    <property type="entry name" value="HDc"/>
    <property type="match status" value="1"/>
</dbReference>
<dbReference type="Pfam" id="PF01966">
    <property type="entry name" value="HD"/>
    <property type="match status" value="1"/>
</dbReference>
<evidence type="ECO:0000313" key="4">
    <source>
        <dbReference type="Proteomes" id="UP000294746"/>
    </source>
</evidence>
<keyword evidence="1" id="KW-0812">Transmembrane</keyword>
<evidence type="ECO:0000313" key="3">
    <source>
        <dbReference type="EMBL" id="TCP65107.1"/>
    </source>
</evidence>
<organism evidence="3 4">
    <name type="scientific">Baia soyae</name>
    <dbReference type="NCBI Taxonomy" id="1544746"/>
    <lineage>
        <taxon>Bacteria</taxon>
        <taxon>Bacillati</taxon>
        <taxon>Bacillota</taxon>
        <taxon>Bacilli</taxon>
        <taxon>Bacillales</taxon>
        <taxon>Thermoactinomycetaceae</taxon>
        <taxon>Baia</taxon>
    </lineage>
</organism>
<reference evidence="3 4" key="1">
    <citation type="submission" date="2019-03" db="EMBL/GenBank/DDBJ databases">
        <title>Genomic Encyclopedia of Type Strains, Phase IV (KMG-IV): sequencing the most valuable type-strain genomes for metagenomic binning, comparative biology and taxonomic classification.</title>
        <authorList>
            <person name="Goeker M."/>
        </authorList>
    </citation>
    <scope>NUCLEOTIDE SEQUENCE [LARGE SCALE GENOMIC DNA]</scope>
    <source>
        <strain evidence="3 4">DSM 46831</strain>
    </source>
</reference>
<feature type="transmembrane region" description="Helical" evidence="1">
    <location>
        <begin position="270"/>
        <end position="292"/>
    </location>
</feature>
<comment type="caution">
    <text evidence="3">The sequence shown here is derived from an EMBL/GenBank/DDBJ whole genome shotgun (WGS) entry which is preliminary data.</text>
</comment>
<dbReference type="Gene3D" id="1.10.3210.10">
    <property type="entry name" value="Hypothetical protein af1432"/>
    <property type="match status" value="1"/>
</dbReference>